<evidence type="ECO:0000256" key="1">
    <source>
        <dbReference type="ARBA" id="ARBA00005429"/>
    </source>
</evidence>
<evidence type="ECO:0000259" key="5">
    <source>
        <dbReference type="PROSITE" id="PS51716"/>
    </source>
</evidence>
<reference evidence="6" key="1">
    <citation type="journal article" date="2023" name="G3 (Bethesda)">
        <title>Whole genome assembly and annotation of the endangered Caribbean coral Acropora cervicornis.</title>
        <authorList>
            <person name="Selwyn J.D."/>
            <person name="Vollmer S.V."/>
        </authorList>
    </citation>
    <scope>NUCLEOTIDE SEQUENCE</scope>
    <source>
        <strain evidence="6">K2</strain>
    </source>
</reference>
<feature type="domain" description="IRG-type G" evidence="5">
    <location>
        <begin position="1113"/>
        <end position="1294"/>
    </location>
</feature>
<keyword evidence="4" id="KW-0342">GTP-binding</keyword>
<name>A0AAD9Q483_ACRCE</name>
<dbReference type="GO" id="GO:0016020">
    <property type="term" value="C:membrane"/>
    <property type="evidence" value="ECO:0007669"/>
    <property type="project" value="InterPro"/>
</dbReference>
<dbReference type="PANTHER" id="PTHR32341:SF10">
    <property type="entry name" value="INTERFERON-INDUCIBLE GTPASE 5"/>
    <property type="match status" value="1"/>
</dbReference>
<organism evidence="6 7">
    <name type="scientific">Acropora cervicornis</name>
    <name type="common">Staghorn coral</name>
    <dbReference type="NCBI Taxonomy" id="6130"/>
    <lineage>
        <taxon>Eukaryota</taxon>
        <taxon>Metazoa</taxon>
        <taxon>Cnidaria</taxon>
        <taxon>Anthozoa</taxon>
        <taxon>Hexacorallia</taxon>
        <taxon>Scleractinia</taxon>
        <taxon>Astrocoeniina</taxon>
        <taxon>Acroporidae</taxon>
        <taxon>Acropora</taxon>
    </lineage>
</organism>
<accession>A0AAD9Q483</accession>
<keyword evidence="3" id="KW-0378">Hydrolase</keyword>
<keyword evidence="7" id="KW-1185">Reference proteome</keyword>
<dbReference type="PROSITE" id="PS51716">
    <property type="entry name" value="G_IRG"/>
    <property type="match status" value="3"/>
</dbReference>
<evidence type="ECO:0000313" key="7">
    <source>
        <dbReference type="Proteomes" id="UP001249851"/>
    </source>
</evidence>
<dbReference type="InterPro" id="IPR030385">
    <property type="entry name" value="G_IRG_dom"/>
</dbReference>
<dbReference type="SUPFAM" id="SSF52540">
    <property type="entry name" value="P-loop containing nucleoside triphosphate hydrolases"/>
    <property type="match status" value="3"/>
</dbReference>
<dbReference type="Proteomes" id="UP001249851">
    <property type="component" value="Unassembled WGS sequence"/>
</dbReference>
<feature type="domain" description="IRG-type G" evidence="5">
    <location>
        <begin position="297"/>
        <end position="478"/>
    </location>
</feature>
<comment type="similarity">
    <text evidence="1">Belongs to the TRAFAC class dynamin-like GTPase superfamily. IRG family.</text>
</comment>
<dbReference type="Gene3D" id="3.40.50.300">
    <property type="entry name" value="P-loop containing nucleotide triphosphate hydrolases"/>
    <property type="match status" value="3"/>
</dbReference>
<dbReference type="EMBL" id="JARQWQ010000070">
    <property type="protein sequence ID" value="KAK2554445.1"/>
    <property type="molecule type" value="Genomic_DNA"/>
</dbReference>
<evidence type="ECO:0000256" key="2">
    <source>
        <dbReference type="ARBA" id="ARBA00022741"/>
    </source>
</evidence>
<protein>
    <submittedName>
        <fullName evidence="6">Interferon-inducible GTPase 5</fullName>
    </submittedName>
</protein>
<comment type="caution">
    <text evidence="6">The sequence shown here is derived from an EMBL/GenBank/DDBJ whole genome shotgun (WGS) entry which is preliminary data.</text>
</comment>
<proteinExistence type="inferred from homology"/>
<dbReference type="GO" id="GO:0005525">
    <property type="term" value="F:GTP binding"/>
    <property type="evidence" value="ECO:0007669"/>
    <property type="project" value="UniProtKB-KW"/>
</dbReference>
<evidence type="ECO:0000256" key="4">
    <source>
        <dbReference type="ARBA" id="ARBA00023134"/>
    </source>
</evidence>
<evidence type="ECO:0000313" key="6">
    <source>
        <dbReference type="EMBL" id="KAK2554445.1"/>
    </source>
</evidence>
<dbReference type="InterPro" id="IPR051515">
    <property type="entry name" value="IRG"/>
</dbReference>
<evidence type="ECO:0000256" key="3">
    <source>
        <dbReference type="ARBA" id="ARBA00022801"/>
    </source>
</evidence>
<dbReference type="InterPro" id="IPR027417">
    <property type="entry name" value="P-loop_NTPase"/>
</dbReference>
<reference evidence="6" key="2">
    <citation type="journal article" date="2023" name="Science">
        <title>Genomic signatures of disease resistance in endangered staghorn corals.</title>
        <authorList>
            <person name="Vollmer S.V."/>
            <person name="Selwyn J.D."/>
            <person name="Despard B.A."/>
            <person name="Roesel C.L."/>
        </authorList>
    </citation>
    <scope>NUCLEOTIDE SEQUENCE</scope>
    <source>
        <strain evidence="6">K2</strain>
    </source>
</reference>
<dbReference type="FunFam" id="3.40.50.300:FF:000541">
    <property type="entry name" value="Immunity related GTPase M"/>
    <property type="match status" value="3"/>
</dbReference>
<dbReference type="GO" id="GO:0016787">
    <property type="term" value="F:hydrolase activity"/>
    <property type="evidence" value="ECO:0007669"/>
    <property type="project" value="UniProtKB-KW"/>
</dbReference>
<dbReference type="Pfam" id="PF05049">
    <property type="entry name" value="IIGP"/>
    <property type="match status" value="4"/>
</dbReference>
<keyword evidence="2" id="KW-0547">Nucleotide-binding</keyword>
<dbReference type="PANTHER" id="PTHR32341">
    <property type="entry name" value="INTERFERON-INDUCIBLE GTPASE"/>
    <property type="match status" value="1"/>
</dbReference>
<feature type="domain" description="IRG-type G" evidence="5">
    <location>
        <begin position="699"/>
        <end position="881"/>
    </location>
</feature>
<gene>
    <name evidence="6" type="ORF">P5673_024160</name>
</gene>
<dbReference type="InterPro" id="IPR007743">
    <property type="entry name" value="Immunity-related_GTPase-like"/>
</dbReference>
<sequence length="1469" mass="164063">MLTEIRSNYLQNLGDLFSNEKDVFLISNHEPDKWDFARLAQAILDALPKDQQQSLTLSLGKAITRSSEEIFQRKRDALKGRIQWVAAASAAGALVPIPGLSVGVDAALILRELSLYRSQLGLPEVGSVEFLKLCHATREKVLQVSITTVAQLSVFLVSYTTEATIEEAVRVIPFLGLLVASTMSFGATYYALNKLLEAVKDVALLVIKEATDKATSELDSKMDYCDNDEVLLLIHKTFRNKKCFVVFYLVFTMASDFVGDDEWVNVEMEELQREIDESGVAKIDEFVRKRLEQWESVEVNIAVTGDSGAGKSSFTNAIREICDDDEGAAPVDVTECTTEPTPYDHPTNSNIKLWDLPGIGTPDNPDLETYVKKVQLEKYDAFLIFTATRFTKNDLLLAEKIRSMQKSFFFIRTRIDENVRAEKRKQSYDEKAMLTKIRSNCLKNLADLLSDEKDVFLISNHEPDKWDFARLTQAILDALPKYQRQSLTLSLGKAITRSSEEIFQGKLDALKGRIWWVAAASAAGALVPIPGLSVGVDAALILRELSLYRSQLGLPEVGSAEFVKLRLATREKVLQVSITTVAQLSVFLVSYTTEATIEEAVRFIPFVGLLVASTMSFGATYYALHKLLEAVKDVALLVIKEATDKAASENVRIDKKIKLKADLIKSTDFPANDEWVNVAEEWQREIAESGVSKIDEFIKEKLQQWRSVEGTGKSSFTNAIREICDDDEGAAAVDVTECTTEPTPYAHPTNSNIKFWDLPGIGTPDYPDLETYVQKVQLEKYDAFLILTATRFTKNDLLLAEKIRSMQKRFFFIRTKIDENVRAEKRKRQSYDEEAMLTKIRSNCLKNLGDLFSNEKDVFLISNHEPDKWDFARLAQAILDALPKYQRQSLTLSLGKAITRSSEEIFQRKLDALKGRIRWVAAASAAGALVPIPGLSVGVDAALILRELSLYRSQLGLPEVGSVEFLKLHLATREKVIEVSITTVAQLSVFLVSYTTEATIEEAVRFIPFVGLLVASTMSFGTTYCALHKLLEAVKDVALLVIKEATDKAASGTFRNRGGFVVFYLVFTMASNFVGDDEWVNVEMEELQREIDESGVAKIDEFVRKKLQQWKSVEVNIAVTGDSGAGKSSFTNAIREICEDDEGAAPVDVTECTTEPTPYAHPTNSNIKFWDLPGIGTPNYPDLETYVKKVQLEKYHAFLIFTANRFTENDLLLAKTVRSMQKRFFFIRTKIDENVRAEKRKRLFDEEAMLEKIRSNCAENLGDLLSDVKDVFLISNHNPDKWDFARLTQAILDALTKYQRQSLTLSLGKVITRSSEEIFQRKVDVLKRRIWWVATASATGALVPIPGLSFGIDAVLILRELSLYRSQLGLPEKGSTEFEALHHVTRGKVLAVSITTVAQLSGFLVSYAAESAIEEATRFIPIVGLVVASTMSFCTTYSALHSLLEAVKDVALSVISEAADRAAADTTKI</sequence>